<dbReference type="Proteomes" id="UP001159363">
    <property type="component" value="Chromosome 2"/>
</dbReference>
<proteinExistence type="predicted"/>
<comment type="caution">
    <text evidence="1">The sequence shown here is derived from an EMBL/GenBank/DDBJ whole genome shotgun (WGS) entry which is preliminary data.</text>
</comment>
<reference evidence="1 2" key="1">
    <citation type="submission" date="2023-02" db="EMBL/GenBank/DDBJ databases">
        <title>LHISI_Scaffold_Assembly.</title>
        <authorList>
            <person name="Stuart O.P."/>
            <person name="Cleave R."/>
            <person name="Magrath M.J.L."/>
            <person name="Mikheyev A.S."/>
        </authorList>
    </citation>
    <scope>NUCLEOTIDE SEQUENCE [LARGE SCALE GENOMIC DNA]</scope>
    <source>
        <strain evidence="1">Daus_M_001</strain>
        <tissue evidence="1">Leg muscle</tissue>
    </source>
</reference>
<protein>
    <submittedName>
        <fullName evidence="1">Uncharacterized protein</fullName>
    </submittedName>
</protein>
<sequence length="801" mass="89151">MQDERCTKIEDGEYSSRKTTMASINLRREELREVWWFVTTMVLRANEAASPTSQHAISCILLTPCSLCTSDAADTGSATDRPGVDEPDCGTIIAEQSIKEESSLHCNDNVTDGESETSTVAAACFEGLRGDLVICVAIHQTWLLGDVMTRRPASAWHLLPYYLASKKAKPIYCEKFSKSKTVSQEIEKEWLVDKLQDAAEIRARIEGIIDIQFPVHQIADFSYESRVRQDCLDLTKVRVLTVTDWVFQQRTMACTLSWRIGYQDFLCSRGCVYSRRPWSLRRDAYVTRRSNRICFQAQSMNDETLESRELGRDKGDTRTFIKCSVVATRRAPNSVIGPVKDSRQTPASRYWPAVLCWKRPDGNMDWRLTVGRQCRTFTMPGLRWLDVITMMGLQRLGVVTMPGLRRLDVVTMPVLQRHDTLMENQKARSANKITKEQRGEREIAIAKQSRRSGLSLIMELVTASYTWPGNPQALGGGRDCEIGMLGVVWNVLCYSVVRLLASHLGEQGSITGLVTPGKCESCRTIPLVGGFSLGSPVFPPLHSDSFLFSPHFTHIGSQDLVVKSRPNLSTQFAYAEEAFYRTNGRALHLTLRAERLGLGIGKLPRAVYKPPGAAVTQGLESTLPTKANWVRFSVGLLPDFRPRDSCRTMPLVGGLSLGPPVSDALAFRCCSILNLPHPHRFSSSDGSIQTAMSRAAPLHSPVPRAAMQSETVVHRHQRNSRALSSPRRVKRLINSEGIEDGESAQRRRQEGIGRGLEAFRHSPGAISGNQILDGCNRTIARFLQGASVSPVVCHFAASLHF</sequence>
<accession>A0ABQ9I9E7</accession>
<name>A0ABQ9I9E7_9NEOP</name>
<keyword evidence="2" id="KW-1185">Reference proteome</keyword>
<gene>
    <name evidence="1" type="ORF">PR048_005870</name>
</gene>
<evidence type="ECO:0000313" key="2">
    <source>
        <dbReference type="Proteomes" id="UP001159363"/>
    </source>
</evidence>
<dbReference type="EMBL" id="JARBHB010000002">
    <property type="protein sequence ID" value="KAJ8893279.1"/>
    <property type="molecule type" value="Genomic_DNA"/>
</dbReference>
<evidence type="ECO:0000313" key="1">
    <source>
        <dbReference type="EMBL" id="KAJ8893279.1"/>
    </source>
</evidence>
<organism evidence="1 2">
    <name type="scientific">Dryococelus australis</name>
    <dbReference type="NCBI Taxonomy" id="614101"/>
    <lineage>
        <taxon>Eukaryota</taxon>
        <taxon>Metazoa</taxon>
        <taxon>Ecdysozoa</taxon>
        <taxon>Arthropoda</taxon>
        <taxon>Hexapoda</taxon>
        <taxon>Insecta</taxon>
        <taxon>Pterygota</taxon>
        <taxon>Neoptera</taxon>
        <taxon>Polyneoptera</taxon>
        <taxon>Phasmatodea</taxon>
        <taxon>Verophasmatodea</taxon>
        <taxon>Anareolatae</taxon>
        <taxon>Phasmatidae</taxon>
        <taxon>Eurycanthinae</taxon>
        <taxon>Dryococelus</taxon>
    </lineage>
</organism>